<dbReference type="RefSeq" id="WP_211323753.1">
    <property type="nucleotide sequence ID" value="NZ_QLMA01000002.1"/>
</dbReference>
<dbReference type="Proteomes" id="UP000249819">
    <property type="component" value="Unassembled WGS sequence"/>
</dbReference>
<evidence type="ECO:0008006" key="4">
    <source>
        <dbReference type="Google" id="ProtNLM"/>
    </source>
</evidence>
<proteinExistence type="predicted"/>
<dbReference type="EMBL" id="QLMA01000002">
    <property type="protein sequence ID" value="RAJ85489.1"/>
    <property type="molecule type" value="Genomic_DNA"/>
</dbReference>
<evidence type="ECO:0000256" key="1">
    <source>
        <dbReference type="SAM" id="SignalP"/>
    </source>
</evidence>
<dbReference type="AlphaFoldDB" id="A0A327W4P0"/>
<evidence type="ECO:0000313" key="2">
    <source>
        <dbReference type="EMBL" id="RAJ85489.1"/>
    </source>
</evidence>
<feature type="chain" id="PRO_5016305537" description="Alpha-L-rhamnosidase six-hairpin glycosidase domain-containing protein" evidence="1">
    <location>
        <begin position="21"/>
        <end position="683"/>
    </location>
</feature>
<reference evidence="2 3" key="1">
    <citation type="submission" date="2018-06" db="EMBL/GenBank/DDBJ databases">
        <title>Genomic Encyclopedia of Archaeal and Bacterial Type Strains, Phase II (KMG-II): from individual species to whole genera.</title>
        <authorList>
            <person name="Goeker M."/>
        </authorList>
    </citation>
    <scope>NUCLEOTIDE SEQUENCE [LARGE SCALE GENOMIC DNA]</scope>
    <source>
        <strain evidence="2 3">DSM 29821</strain>
    </source>
</reference>
<accession>A0A327W4P0</accession>
<feature type="signal peptide" evidence="1">
    <location>
        <begin position="1"/>
        <end position="20"/>
    </location>
</feature>
<keyword evidence="3" id="KW-1185">Reference proteome</keyword>
<dbReference type="Gene3D" id="1.50.10.10">
    <property type="match status" value="1"/>
</dbReference>
<comment type="caution">
    <text evidence="2">The sequence shown here is derived from an EMBL/GenBank/DDBJ whole genome shotgun (WGS) entry which is preliminary data.</text>
</comment>
<protein>
    <recommendedName>
        <fullName evidence="4">Alpha-L-rhamnosidase six-hairpin glycosidase domain-containing protein</fullName>
    </recommendedName>
</protein>
<dbReference type="SUPFAM" id="SSF48208">
    <property type="entry name" value="Six-hairpin glycosidases"/>
    <property type="match status" value="1"/>
</dbReference>
<sequence>MKLLTRLFCCTMLLHNYVYAQTLNTAENANRWAINGPGSIRWTIDQRLPHEDHIEMAGLKSALWLRYGVDTNGASVLNRTLVFPTFRLIPNNTHASMMYTIGDKDLPRVLINNKPWREDIIFGAPTTSIPEKVQYITHDGITTLVSAFTDKDGSLLLKHSFFPSVDKPLLIEKMVFVNNRKTATTVEMEGMELNRNPSLEKTSDGPLHFVMNTNGAGLKTLQPGDSAVVYITYQAIRKQEKPIQADLTAEEKARRSRIAGIEDLMQLETPDTLLNTAFHFAKLRATESIYLTKGGYMHGPGGLRYYAAIWANDQAEYVNPFFGFLGDDIGAKSAMNSYRWFASYMNPAFNPIPSSIVAEGDGIWHGRRDRGDMAMIAYGASRFAMAQGDADSARVLWPLIEWCLEYLQKNVNQDGVVFSDSDELEGRFPAGKANLNTSALYYDALCSASMLGQQLHVPAKQLADYKSRAVTLKNNIDKYFGANIEGYNTYRYYAENTVLRAWIATPLVTGIMDRKEGTIAALFSPKLWTEDGVASQSGDRTFWDRSTLYALRGVLAAGETEKALKFLDYYSNRRLLGEHVPYPVEAYPEGNQRHLSAESGLYCRIFTEGMFGMRPTGLNSFDCTPRLPAKWNRMSIKNIHAFGKKFDLMVNRKSAGKLLVTVTTDTNVKAYTINDNATLHVTL</sequence>
<name>A0A327W4P0_9BACT</name>
<dbReference type="GO" id="GO:0005975">
    <property type="term" value="P:carbohydrate metabolic process"/>
    <property type="evidence" value="ECO:0007669"/>
    <property type="project" value="InterPro"/>
</dbReference>
<dbReference type="InterPro" id="IPR008928">
    <property type="entry name" value="6-hairpin_glycosidase_sf"/>
</dbReference>
<keyword evidence="1" id="KW-0732">Signal</keyword>
<gene>
    <name evidence="2" type="ORF">CLV59_102192</name>
</gene>
<evidence type="ECO:0000313" key="3">
    <source>
        <dbReference type="Proteomes" id="UP000249819"/>
    </source>
</evidence>
<dbReference type="InterPro" id="IPR012341">
    <property type="entry name" value="6hp_glycosidase-like_sf"/>
</dbReference>
<organism evidence="2 3">
    <name type="scientific">Chitinophaga dinghuensis</name>
    <dbReference type="NCBI Taxonomy" id="1539050"/>
    <lineage>
        <taxon>Bacteria</taxon>
        <taxon>Pseudomonadati</taxon>
        <taxon>Bacteroidota</taxon>
        <taxon>Chitinophagia</taxon>
        <taxon>Chitinophagales</taxon>
        <taxon>Chitinophagaceae</taxon>
        <taxon>Chitinophaga</taxon>
    </lineage>
</organism>